<proteinExistence type="predicted"/>
<dbReference type="GO" id="GO:0016020">
    <property type="term" value="C:membrane"/>
    <property type="evidence" value="ECO:0007669"/>
    <property type="project" value="UniProtKB-SubCell"/>
</dbReference>
<dbReference type="STRING" id="35608.A0A2U1PG33"/>
<dbReference type="AlphaFoldDB" id="A0A2U1PG33"/>
<evidence type="ECO:0000256" key="1">
    <source>
        <dbReference type="ARBA" id="ARBA00004141"/>
    </source>
</evidence>
<comment type="subcellular location">
    <subcellularLocation>
        <location evidence="1">Membrane</location>
        <topology evidence="1">Multi-pass membrane protein</topology>
    </subcellularLocation>
</comment>
<dbReference type="InterPro" id="IPR018108">
    <property type="entry name" value="MCP_transmembrane"/>
</dbReference>
<protein>
    <submittedName>
        <fullName evidence="5">Substrate carrier family protein</fullName>
    </submittedName>
</protein>
<name>A0A2U1PG33_ARTAN</name>
<evidence type="ECO:0000256" key="4">
    <source>
        <dbReference type="SAM" id="Phobius"/>
    </source>
</evidence>
<dbReference type="Gene3D" id="1.50.40.10">
    <property type="entry name" value="Mitochondrial carrier domain"/>
    <property type="match status" value="1"/>
</dbReference>
<evidence type="ECO:0000256" key="3">
    <source>
        <dbReference type="ARBA" id="ARBA00023136"/>
    </source>
</evidence>
<reference evidence="5 6" key="1">
    <citation type="journal article" date="2018" name="Mol. Plant">
        <title>The genome of Artemisia annua provides insight into the evolution of Asteraceae family and artemisinin biosynthesis.</title>
        <authorList>
            <person name="Shen Q."/>
            <person name="Zhang L."/>
            <person name="Liao Z."/>
            <person name="Wang S."/>
            <person name="Yan T."/>
            <person name="Shi P."/>
            <person name="Liu M."/>
            <person name="Fu X."/>
            <person name="Pan Q."/>
            <person name="Wang Y."/>
            <person name="Lv Z."/>
            <person name="Lu X."/>
            <person name="Zhang F."/>
            <person name="Jiang W."/>
            <person name="Ma Y."/>
            <person name="Chen M."/>
            <person name="Hao X."/>
            <person name="Li L."/>
            <person name="Tang Y."/>
            <person name="Lv G."/>
            <person name="Zhou Y."/>
            <person name="Sun X."/>
            <person name="Brodelius P.E."/>
            <person name="Rose J.K.C."/>
            <person name="Tang K."/>
        </authorList>
    </citation>
    <scope>NUCLEOTIDE SEQUENCE [LARGE SCALE GENOMIC DNA]</scope>
    <source>
        <strain evidence="6">cv. Huhao1</strain>
        <tissue evidence="5">Leaf</tissue>
    </source>
</reference>
<dbReference type="OrthoDB" id="10624100at2759"/>
<organism evidence="5 6">
    <name type="scientific">Artemisia annua</name>
    <name type="common">Sweet wormwood</name>
    <dbReference type="NCBI Taxonomy" id="35608"/>
    <lineage>
        <taxon>Eukaryota</taxon>
        <taxon>Viridiplantae</taxon>
        <taxon>Streptophyta</taxon>
        <taxon>Embryophyta</taxon>
        <taxon>Tracheophyta</taxon>
        <taxon>Spermatophyta</taxon>
        <taxon>Magnoliopsida</taxon>
        <taxon>eudicotyledons</taxon>
        <taxon>Gunneridae</taxon>
        <taxon>Pentapetalae</taxon>
        <taxon>asterids</taxon>
        <taxon>campanulids</taxon>
        <taxon>Asterales</taxon>
        <taxon>Asteraceae</taxon>
        <taxon>Asteroideae</taxon>
        <taxon>Anthemideae</taxon>
        <taxon>Artemisiinae</taxon>
        <taxon>Artemisia</taxon>
    </lineage>
</organism>
<dbReference type="SUPFAM" id="SSF103506">
    <property type="entry name" value="Mitochondrial carrier"/>
    <property type="match status" value="1"/>
</dbReference>
<dbReference type="Proteomes" id="UP000245207">
    <property type="component" value="Unassembled WGS sequence"/>
</dbReference>
<evidence type="ECO:0000256" key="2">
    <source>
        <dbReference type="ARBA" id="ARBA00022692"/>
    </source>
</evidence>
<feature type="transmembrane region" description="Helical" evidence="4">
    <location>
        <begin position="49"/>
        <end position="68"/>
    </location>
</feature>
<dbReference type="InterPro" id="IPR023395">
    <property type="entry name" value="MCP_dom_sf"/>
</dbReference>
<sequence length="167" mass="18195">MNCFLVIKETGKGFWRGNVPALLMVMPYTAIQFMVLHKVKTFASGSSKAGLELAKLVLVVAMGLVVGVEEELLRMCIVGMKTLNSLTLESCSVQGQISLLDGAILIFGLAHYALSEFEVLAKELLMSNSIIKDLIISYCKADSDESESEGNGNFPNSRIEMLSLIEL</sequence>
<evidence type="ECO:0000313" key="6">
    <source>
        <dbReference type="Proteomes" id="UP000245207"/>
    </source>
</evidence>
<dbReference type="EMBL" id="PKPP01001198">
    <property type="protein sequence ID" value="PWA84728.1"/>
    <property type="molecule type" value="Genomic_DNA"/>
</dbReference>
<keyword evidence="4" id="KW-1133">Transmembrane helix</keyword>
<keyword evidence="2 4" id="KW-0812">Transmembrane</keyword>
<keyword evidence="3 4" id="KW-0472">Membrane</keyword>
<accession>A0A2U1PG33</accession>
<evidence type="ECO:0000313" key="5">
    <source>
        <dbReference type="EMBL" id="PWA84728.1"/>
    </source>
</evidence>
<comment type="caution">
    <text evidence="5">The sequence shown here is derived from an EMBL/GenBank/DDBJ whole genome shotgun (WGS) entry which is preliminary data.</text>
</comment>
<gene>
    <name evidence="5" type="ORF">CTI12_AA083490</name>
</gene>
<feature type="transmembrane region" description="Helical" evidence="4">
    <location>
        <begin position="19"/>
        <end position="37"/>
    </location>
</feature>
<keyword evidence="6" id="KW-1185">Reference proteome</keyword>
<dbReference type="Pfam" id="PF00153">
    <property type="entry name" value="Mito_carr"/>
    <property type="match status" value="1"/>
</dbReference>